<protein>
    <recommendedName>
        <fullName evidence="1">Metallo-beta-lactamase domain-containing protein</fullName>
    </recommendedName>
</protein>
<evidence type="ECO:0000313" key="3">
    <source>
        <dbReference type="Proteomes" id="UP000194873"/>
    </source>
</evidence>
<dbReference type="InterPro" id="IPR050855">
    <property type="entry name" value="NDM-1-like"/>
</dbReference>
<dbReference type="SUPFAM" id="SSF56281">
    <property type="entry name" value="Metallo-hydrolase/oxidoreductase"/>
    <property type="match status" value="1"/>
</dbReference>
<accession>A0A243WFA2</accession>
<evidence type="ECO:0000259" key="1">
    <source>
        <dbReference type="SMART" id="SM00849"/>
    </source>
</evidence>
<dbReference type="InterPro" id="IPR036866">
    <property type="entry name" value="RibonucZ/Hydroxyglut_hydro"/>
</dbReference>
<dbReference type="SMART" id="SM00849">
    <property type="entry name" value="Lactamase_B"/>
    <property type="match status" value="1"/>
</dbReference>
<dbReference type="NCBIfam" id="NF012229">
    <property type="entry name" value="bla_class_B_core"/>
    <property type="match status" value="1"/>
</dbReference>
<evidence type="ECO:0000313" key="2">
    <source>
        <dbReference type="EMBL" id="OUJ74332.1"/>
    </source>
</evidence>
<proteinExistence type="predicted"/>
<dbReference type="Pfam" id="PF00753">
    <property type="entry name" value="Lactamase_B"/>
    <property type="match status" value="1"/>
</dbReference>
<dbReference type="InterPro" id="IPR001279">
    <property type="entry name" value="Metallo-B-lactamas"/>
</dbReference>
<name>A0A243WFA2_9BACT</name>
<dbReference type="NCBIfam" id="NF033105">
    <property type="entry name" value="bla_subclass_B3"/>
    <property type="match status" value="1"/>
</dbReference>
<feature type="domain" description="Metallo-beta-lactamase" evidence="1">
    <location>
        <begin position="38"/>
        <end position="237"/>
    </location>
</feature>
<comment type="caution">
    <text evidence="2">The sequence shown here is derived from an EMBL/GenBank/DDBJ whole genome shotgun (WGS) entry which is preliminary data.</text>
</comment>
<dbReference type="AlphaFoldDB" id="A0A243WFA2"/>
<reference evidence="2 3" key="1">
    <citation type="submission" date="2017-01" db="EMBL/GenBank/DDBJ databases">
        <title>A new Hymenobacter.</title>
        <authorList>
            <person name="Liang Y."/>
            <person name="Feng F."/>
        </authorList>
    </citation>
    <scope>NUCLEOTIDE SEQUENCE [LARGE SCALE GENOMIC DNA]</scope>
    <source>
        <strain evidence="2">MIMBbqt21</strain>
    </source>
</reference>
<organism evidence="2 3">
    <name type="scientific">Hymenobacter crusticola</name>
    <dbReference type="NCBI Taxonomy" id="1770526"/>
    <lineage>
        <taxon>Bacteria</taxon>
        <taxon>Pseudomonadati</taxon>
        <taxon>Bacteroidota</taxon>
        <taxon>Cytophagia</taxon>
        <taxon>Cytophagales</taxon>
        <taxon>Hymenobacteraceae</taxon>
        <taxon>Hymenobacter</taxon>
    </lineage>
</organism>
<dbReference type="PANTHER" id="PTHR42951">
    <property type="entry name" value="METALLO-BETA-LACTAMASE DOMAIN-CONTAINING"/>
    <property type="match status" value="1"/>
</dbReference>
<gene>
    <name evidence="2" type="ORF">BXP70_09965</name>
</gene>
<keyword evidence="3" id="KW-1185">Reference proteome</keyword>
<dbReference type="EMBL" id="MTSE01000004">
    <property type="protein sequence ID" value="OUJ74332.1"/>
    <property type="molecule type" value="Genomic_DNA"/>
</dbReference>
<dbReference type="Proteomes" id="UP000194873">
    <property type="component" value="Unassembled WGS sequence"/>
</dbReference>
<dbReference type="PANTHER" id="PTHR42951:SF17">
    <property type="entry name" value="METALLO-BETA-LACTAMASE DOMAIN-CONTAINING PROTEIN"/>
    <property type="match status" value="1"/>
</dbReference>
<sequence length="288" mass="31213">MLAVVGITKWKAASDRGGQQPAEPFRIAGNLYYVGANDATSFLLTGPAGHVLIDGGYPGTAPMIMASITKLGFNIRDVKVLLNSEPHFDHAGGLAALQTASGAELWASEASADAIASGGLDDAGATFWPMKLLVWSGLARYPAARVDHRFKDGATIRLGPIKLTAHITPGHTRGCTTWAFPVRAGNRELQVVSAGSLTLLPGMSLVEPERYPGIRADFERSFRVLRSLPADIFLTAHARQFDRYRKFRESTTAADPVAPFIDRAGYLSYIAKGEEKFRKELRTQQEAQ</sequence>
<dbReference type="Gene3D" id="3.60.15.10">
    <property type="entry name" value="Ribonuclease Z/Hydroxyacylglutathione hydrolase-like"/>
    <property type="match status" value="1"/>
</dbReference>